<dbReference type="EMBL" id="BAABEP010000065">
    <property type="protein sequence ID" value="GAA3755153.1"/>
    <property type="molecule type" value="Genomic_DNA"/>
</dbReference>
<reference evidence="5" key="1">
    <citation type="journal article" date="2019" name="Int. J. Syst. Evol. Microbiol.">
        <title>The Global Catalogue of Microorganisms (GCM) 10K type strain sequencing project: providing services to taxonomists for standard genome sequencing and annotation.</title>
        <authorList>
            <consortium name="The Broad Institute Genomics Platform"/>
            <consortium name="The Broad Institute Genome Sequencing Center for Infectious Disease"/>
            <person name="Wu L."/>
            <person name="Ma J."/>
        </authorList>
    </citation>
    <scope>NUCLEOTIDE SEQUENCE [LARGE SCALE GENOMIC DNA]</scope>
    <source>
        <strain evidence="5">JCM 30846</strain>
    </source>
</reference>
<evidence type="ECO:0000259" key="3">
    <source>
        <dbReference type="Pfam" id="PF07811"/>
    </source>
</evidence>
<accession>A0ABP7G7S9</accession>
<feature type="domain" description="TadE-like" evidence="3">
    <location>
        <begin position="53"/>
        <end position="94"/>
    </location>
</feature>
<evidence type="ECO:0000256" key="1">
    <source>
        <dbReference type="SAM" id="MobiDB-lite"/>
    </source>
</evidence>
<keyword evidence="2" id="KW-0472">Membrane</keyword>
<feature type="compositionally biased region" description="Low complexity" evidence="1">
    <location>
        <begin position="1"/>
        <end position="13"/>
    </location>
</feature>
<dbReference type="Proteomes" id="UP001499884">
    <property type="component" value="Unassembled WGS sequence"/>
</dbReference>
<evidence type="ECO:0000313" key="5">
    <source>
        <dbReference type="Proteomes" id="UP001499884"/>
    </source>
</evidence>
<dbReference type="RefSeq" id="WP_345653907.1">
    <property type="nucleotide sequence ID" value="NZ_BAABEP010000065.1"/>
</dbReference>
<evidence type="ECO:0000313" key="4">
    <source>
        <dbReference type="EMBL" id="GAA3755153.1"/>
    </source>
</evidence>
<protein>
    <recommendedName>
        <fullName evidence="3">TadE-like domain-containing protein</fullName>
    </recommendedName>
</protein>
<organism evidence="4 5">
    <name type="scientific">Streptomyces tremellae</name>
    <dbReference type="NCBI Taxonomy" id="1124239"/>
    <lineage>
        <taxon>Bacteria</taxon>
        <taxon>Bacillati</taxon>
        <taxon>Actinomycetota</taxon>
        <taxon>Actinomycetes</taxon>
        <taxon>Kitasatosporales</taxon>
        <taxon>Streptomycetaceae</taxon>
        <taxon>Streptomyces</taxon>
    </lineage>
</organism>
<gene>
    <name evidence="4" type="ORF">GCM10023082_58110</name>
</gene>
<comment type="caution">
    <text evidence="4">The sequence shown here is derived from an EMBL/GenBank/DDBJ whole genome shotgun (WGS) entry which is preliminary data.</text>
</comment>
<dbReference type="InterPro" id="IPR012495">
    <property type="entry name" value="TadE-like_dom"/>
</dbReference>
<keyword evidence="5" id="KW-1185">Reference proteome</keyword>
<feature type="region of interest" description="Disordered" evidence="1">
    <location>
        <begin position="1"/>
        <end position="30"/>
    </location>
</feature>
<name>A0ABP7G7S9_9ACTN</name>
<proteinExistence type="predicted"/>
<sequence length="165" mass="17157">MRTQRTARQQAAPPGAPPARARRRAAAERPLRALPLRRPLRAALVRALRDDRGQAALEFTGMVPVILATLALMWQAALVGYAFSLAGDAADEAAHAAALGGDCAAAAQRVMPGAFHAEPSCGGGTGPVTTAEVHVEIPVFFPGFNIPVDVTGHAAAVREDQHGDV</sequence>
<keyword evidence="2" id="KW-1133">Transmembrane helix</keyword>
<dbReference type="Pfam" id="PF07811">
    <property type="entry name" value="TadE"/>
    <property type="match status" value="1"/>
</dbReference>
<keyword evidence="2" id="KW-0812">Transmembrane</keyword>
<evidence type="ECO:0000256" key="2">
    <source>
        <dbReference type="SAM" id="Phobius"/>
    </source>
</evidence>
<feature type="transmembrane region" description="Helical" evidence="2">
    <location>
        <begin position="55"/>
        <end position="74"/>
    </location>
</feature>